<protein>
    <submittedName>
        <fullName evidence="1">Type II toxin-antitoxin system HipA family toxin</fullName>
    </submittedName>
</protein>
<proteinExistence type="predicted"/>
<name>A0A7J5H9U5_BACUN</name>
<organism evidence="1 2">
    <name type="scientific">Bacteroides uniformis</name>
    <dbReference type="NCBI Taxonomy" id="820"/>
    <lineage>
        <taxon>Bacteria</taxon>
        <taxon>Pseudomonadati</taxon>
        <taxon>Bacteroidota</taxon>
        <taxon>Bacteroidia</taxon>
        <taxon>Bacteroidales</taxon>
        <taxon>Bacteroidaceae</taxon>
        <taxon>Bacteroides</taxon>
    </lineage>
</organism>
<reference evidence="1 2" key="1">
    <citation type="journal article" date="2019" name="Nat. Med.">
        <title>A library of human gut bacterial isolates paired with longitudinal multiomics data enables mechanistic microbiome research.</title>
        <authorList>
            <person name="Poyet M."/>
            <person name="Groussin M."/>
            <person name="Gibbons S.M."/>
            <person name="Avila-Pacheco J."/>
            <person name="Jiang X."/>
            <person name="Kearney S.M."/>
            <person name="Perrotta A.R."/>
            <person name="Berdy B."/>
            <person name="Zhao S."/>
            <person name="Lieberman T.D."/>
            <person name="Swanson P.K."/>
            <person name="Smith M."/>
            <person name="Roesemann S."/>
            <person name="Alexander J.E."/>
            <person name="Rich S.A."/>
            <person name="Livny J."/>
            <person name="Vlamakis H."/>
            <person name="Clish C."/>
            <person name="Bullock K."/>
            <person name="Deik A."/>
            <person name="Scott J."/>
            <person name="Pierce K.A."/>
            <person name="Xavier R.J."/>
            <person name="Alm E.J."/>
        </authorList>
    </citation>
    <scope>NUCLEOTIDE SEQUENCE [LARGE SCALE GENOMIC DNA]</scope>
    <source>
        <strain evidence="1 2">BIOML-A21</strain>
    </source>
</reference>
<comment type="caution">
    <text evidence="1">The sequence shown here is derived from an EMBL/GenBank/DDBJ whole genome shotgun (WGS) entry which is preliminary data.</text>
</comment>
<evidence type="ECO:0000313" key="1">
    <source>
        <dbReference type="EMBL" id="KAB4186471.1"/>
    </source>
</evidence>
<feature type="non-terminal residue" evidence="1">
    <location>
        <position position="1"/>
    </location>
</feature>
<gene>
    <name evidence="1" type="ORF">GAQ34_06250</name>
</gene>
<dbReference type="Proteomes" id="UP000442334">
    <property type="component" value="Unassembled WGS sequence"/>
</dbReference>
<accession>A0A7J5H9U5</accession>
<evidence type="ECO:0000313" key="2">
    <source>
        <dbReference type="Proteomes" id="UP000442334"/>
    </source>
</evidence>
<dbReference type="AlphaFoldDB" id="A0A7J5H9U5"/>
<sequence>YDMNPTLNEFQSLLVSSTSNKAELGILLDTCEDYMLNRKIAEKIISEVIEVVKGWREMATRLGISKREMELFSEVLDARRKDYV</sequence>
<dbReference type="EMBL" id="WCUA01000005">
    <property type="protein sequence ID" value="KAB4186471.1"/>
    <property type="molecule type" value="Genomic_DNA"/>
</dbReference>